<evidence type="ECO:0000256" key="3">
    <source>
        <dbReference type="ARBA" id="ARBA00022679"/>
    </source>
</evidence>
<dbReference type="SUPFAM" id="SSF55315">
    <property type="entry name" value="L30e-like"/>
    <property type="match status" value="1"/>
</dbReference>
<evidence type="ECO:0000259" key="5">
    <source>
        <dbReference type="Pfam" id="PF22435"/>
    </source>
</evidence>
<evidence type="ECO:0000256" key="1">
    <source>
        <dbReference type="ARBA" id="ARBA00007228"/>
    </source>
</evidence>
<dbReference type="RefSeq" id="WP_249289327.1">
    <property type="nucleotide sequence ID" value="NZ_JACRSQ010000002.1"/>
</dbReference>
<dbReference type="Gene3D" id="3.40.1280.10">
    <property type="match status" value="1"/>
</dbReference>
<dbReference type="GO" id="GO:0008173">
    <property type="term" value="F:RNA methyltransferase activity"/>
    <property type="evidence" value="ECO:0007669"/>
    <property type="project" value="InterPro"/>
</dbReference>
<dbReference type="GO" id="GO:0003723">
    <property type="term" value="F:RNA binding"/>
    <property type="evidence" value="ECO:0007669"/>
    <property type="project" value="InterPro"/>
</dbReference>
<dbReference type="Pfam" id="PF22435">
    <property type="entry name" value="MRM3-like_sub_bind"/>
    <property type="match status" value="1"/>
</dbReference>
<dbReference type="InterPro" id="IPR053888">
    <property type="entry name" value="MRM3-like_sub_bind"/>
</dbReference>
<gene>
    <name evidence="6" type="ORF">H8730_02650</name>
</gene>
<comment type="caution">
    <text evidence="6">The sequence shown here is derived from an EMBL/GenBank/DDBJ whole genome shotgun (WGS) entry which is preliminary data.</text>
</comment>
<accession>A0A926HW83</accession>
<dbReference type="InterPro" id="IPR029026">
    <property type="entry name" value="tRNA_m1G_MTases_N"/>
</dbReference>
<dbReference type="InterPro" id="IPR051259">
    <property type="entry name" value="rRNA_Methyltransferase"/>
</dbReference>
<dbReference type="GO" id="GO:0006396">
    <property type="term" value="P:RNA processing"/>
    <property type="evidence" value="ECO:0007669"/>
    <property type="project" value="InterPro"/>
</dbReference>
<dbReference type="Gene3D" id="3.30.1330.30">
    <property type="match status" value="1"/>
</dbReference>
<keyword evidence="7" id="KW-1185">Reference proteome</keyword>
<evidence type="ECO:0000259" key="4">
    <source>
        <dbReference type="Pfam" id="PF00588"/>
    </source>
</evidence>
<proteinExistence type="inferred from homology"/>
<keyword evidence="2 6" id="KW-0489">Methyltransferase</keyword>
<dbReference type="InterPro" id="IPR029028">
    <property type="entry name" value="Alpha/beta_knot_MTases"/>
</dbReference>
<dbReference type="Proteomes" id="UP000657006">
    <property type="component" value="Unassembled WGS sequence"/>
</dbReference>
<dbReference type="AlphaFoldDB" id="A0A926HW83"/>
<dbReference type="InterPro" id="IPR001537">
    <property type="entry name" value="SpoU_MeTrfase"/>
</dbReference>
<dbReference type="PANTHER" id="PTHR43191:SF2">
    <property type="entry name" value="RRNA METHYLTRANSFERASE 3, MITOCHONDRIAL"/>
    <property type="match status" value="1"/>
</dbReference>
<comment type="similarity">
    <text evidence="1">Belongs to the class IV-like SAM-binding methyltransferase superfamily. RNA methyltransferase TrmH family.</text>
</comment>
<organism evidence="6 7">
    <name type="scientific">Bianquea renquensis</name>
    <dbReference type="NCBI Taxonomy" id="2763661"/>
    <lineage>
        <taxon>Bacteria</taxon>
        <taxon>Bacillati</taxon>
        <taxon>Bacillota</taxon>
        <taxon>Clostridia</taxon>
        <taxon>Eubacteriales</taxon>
        <taxon>Bianqueaceae</taxon>
        <taxon>Bianquea</taxon>
    </lineage>
</organism>
<evidence type="ECO:0000256" key="2">
    <source>
        <dbReference type="ARBA" id="ARBA00022603"/>
    </source>
</evidence>
<dbReference type="SUPFAM" id="SSF75217">
    <property type="entry name" value="alpha/beta knot"/>
    <property type="match status" value="1"/>
</dbReference>
<feature type="domain" description="tRNA/rRNA methyltransferase SpoU type" evidence="4">
    <location>
        <begin position="121"/>
        <end position="261"/>
    </location>
</feature>
<dbReference type="PANTHER" id="PTHR43191">
    <property type="entry name" value="RRNA METHYLTRANSFERASE 3"/>
    <property type="match status" value="1"/>
</dbReference>
<dbReference type="InterPro" id="IPR029064">
    <property type="entry name" value="Ribosomal_eL30-like_sf"/>
</dbReference>
<evidence type="ECO:0000313" key="7">
    <source>
        <dbReference type="Proteomes" id="UP000657006"/>
    </source>
</evidence>
<dbReference type="GO" id="GO:0032259">
    <property type="term" value="P:methylation"/>
    <property type="evidence" value="ECO:0007669"/>
    <property type="project" value="UniProtKB-KW"/>
</dbReference>
<keyword evidence="3" id="KW-0808">Transferase</keyword>
<dbReference type="CDD" id="cd18095">
    <property type="entry name" value="SpoU-like_rRNA-MTase"/>
    <property type="match status" value="1"/>
</dbReference>
<evidence type="ECO:0000313" key="6">
    <source>
        <dbReference type="EMBL" id="MBC8542447.1"/>
    </source>
</evidence>
<name>A0A926HW83_9FIRM</name>
<dbReference type="Pfam" id="PF00588">
    <property type="entry name" value="SpoU_methylase"/>
    <property type="match status" value="1"/>
</dbReference>
<protein>
    <submittedName>
        <fullName evidence="6">RNA methyltransferase</fullName>
    </submittedName>
</protein>
<dbReference type="EMBL" id="JACRSQ010000002">
    <property type="protein sequence ID" value="MBC8542447.1"/>
    <property type="molecule type" value="Genomic_DNA"/>
</dbReference>
<feature type="domain" description="MRM3-like substrate binding" evidence="5">
    <location>
        <begin position="11"/>
        <end position="100"/>
    </location>
</feature>
<reference evidence="6" key="1">
    <citation type="submission" date="2020-08" db="EMBL/GenBank/DDBJ databases">
        <title>Genome public.</title>
        <authorList>
            <person name="Liu C."/>
            <person name="Sun Q."/>
        </authorList>
    </citation>
    <scope>NUCLEOTIDE SEQUENCE</scope>
    <source>
        <strain evidence="6">NSJ-32</strain>
    </source>
</reference>
<sequence>MEPKRITSLSNPAVKAAAKLKQPRASKEAGCFIVEGARSVEELTGDWETESLWVSDTFWGQNHALGWEIAQRLRPSAFCHTPDSILNAIAGTQSPQGILAVVRRRYFTLQDVLEHQSTTPLLVILEDLQDPGNAGTILRTADAAGANGIICTEKTVDFYNAKVVRASMGSVFHLPFHVAENLSETLIWLRNQGIQILAAHLDGDAPYFQQDLTGPCAILIGNEGAGLSKGAASLSDMLVKIPQPGRAESLNAAVAAAILVYDVIRQRMSGSKK</sequence>